<protein>
    <recommendedName>
        <fullName evidence="5">Ubiquitin-like protease family profile domain-containing protein</fullName>
    </recommendedName>
</protein>
<dbReference type="STRING" id="363999.A0A439CM80"/>
<reference evidence="6 7" key="1">
    <citation type="submission" date="2018-12" db="EMBL/GenBank/DDBJ databases">
        <title>Draft genome sequence of Xylaria grammica IHI A82.</title>
        <authorList>
            <person name="Buettner E."/>
            <person name="Kellner H."/>
        </authorList>
    </citation>
    <scope>NUCLEOTIDE SEQUENCE [LARGE SCALE GENOMIC DNA]</scope>
    <source>
        <strain evidence="6 7">IHI A82</strain>
    </source>
</reference>
<feature type="compositionally biased region" description="Polar residues" evidence="4">
    <location>
        <begin position="414"/>
        <end position="430"/>
    </location>
</feature>
<dbReference type="GO" id="GO:0006508">
    <property type="term" value="P:proteolysis"/>
    <property type="evidence" value="ECO:0007669"/>
    <property type="project" value="UniProtKB-KW"/>
</dbReference>
<sequence>MSSALRYRTAQNVCSALCPIEHIDVPLNKIKEPSSGWPDIRGLNSLNYSRTKWLTGDAIEVSIAVYVRGLPKSLQDKIGLGIPGVNPDVWSQAPKGRDALNMAIQAPARRALARIKMNEYSIFPICSNGNHWVLVVIHKEERPTGPGGRNEWSHVAQAAVIDSYRDVGRARLISDRLQSWLGAAGGFTYSANFKRTVWTPLQKDGSSCGPRTYWNAKQILDRLLELHEAGLGYHEALWGGLSGWFNEEFVRAEMTGRCAWDAVRAMGYNARIGVECVNRVRETPNGRWVPADQLMKPSDLNTEPEKRPAGVASASNPYWTPPSSNNPRRPSVDPETPTSAPPVSDADTPRAPLVPVPHQYAVTPGTSPAVAIPDNGPGVSPSPGGQPPAFSGSQARPFPSAAPEVIVIPDDSPKSNPQPTGKGPASSSFQARPFPSAASNVIVIPDDDDDGGSGPATPANRRANPPPASRRANPPPASRRP</sequence>
<dbReference type="PROSITE" id="PS50600">
    <property type="entry name" value="ULP_PROTEASE"/>
    <property type="match status" value="1"/>
</dbReference>
<comment type="similarity">
    <text evidence="1">Belongs to the peptidase C48 family.</text>
</comment>
<dbReference type="Gene3D" id="3.40.395.10">
    <property type="entry name" value="Adenoviral Proteinase, Chain A"/>
    <property type="match status" value="1"/>
</dbReference>
<dbReference type="Proteomes" id="UP000286045">
    <property type="component" value="Unassembled WGS sequence"/>
</dbReference>
<keyword evidence="3" id="KW-0378">Hydrolase</keyword>
<dbReference type="SUPFAM" id="SSF54001">
    <property type="entry name" value="Cysteine proteinases"/>
    <property type="match status" value="1"/>
</dbReference>
<evidence type="ECO:0000256" key="4">
    <source>
        <dbReference type="SAM" id="MobiDB-lite"/>
    </source>
</evidence>
<dbReference type="Pfam" id="PF02902">
    <property type="entry name" value="Peptidase_C48"/>
    <property type="match status" value="1"/>
</dbReference>
<keyword evidence="7" id="KW-1185">Reference proteome</keyword>
<feature type="region of interest" description="Disordered" evidence="4">
    <location>
        <begin position="288"/>
        <end position="481"/>
    </location>
</feature>
<accession>A0A439CM80</accession>
<evidence type="ECO:0000259" key="5">
    <source>
        <dbReference type="PROSITE" id="PS50600"/>
    </source>
</evidence>
<gene>
    <name evidence="6" type="ORF">EKO27_g11861</name>
</gene>
<evidence type="ECO:0000313" key="6">
    <source>
        <dbReference type="EMBL" id="RWA03244.1"/>
    </source>
</evidence>
<evidence type="ECO:0000256" key="3">
    <source>
        <dbReference type="ARBA" id="ARBA00022801"/>
    </source>
</evidence>
<dbReference type="InterPro" id="IPR003653">
    <property type="entry name" value="Peptidase_C48_C"/>
</dbReference>
<dbReference type="EMBL" id="RYZI01000875">
    <property type="protein sequence ID" value="RWA03244.1"/>
    <property type="molecule type" value="Genomic_DNA"/>
</dbReference>
<proteinExistence type="inferred from homology"/>
<organism evidence="6 7">
    <name type="scientific">Xylaria grammica</name>
    <dbReference type="NCBI Taxonomy" id="363999"/>
    <lineage>
        <taxon>Eukaryota</taxon>
        <taxon>Fungi</taxon>
        <taxon>Dikarya</taxon>
        <taxon>Ascomycota</taxon>
        <taxon>Pezizomycotina</taxon>
        <taxon>Sordariomycetes</taxon>
        <taxon>Xylariomycetidae</taxon>
        <taxon>Xylariales</taxon>
        <taxon>Xylariaceae</taxon>
        <taxon>Xylaria</taxon>
    </lineage>
</organism>
<dbReference type="GO" id="GO:0008234">
    <property type="term" value="F:cysteine-type peptidase activity"/>
    <property type="evidence" value="ECO:0007669"/>
    <property type="project" value="InterPro"/>
</dbReference>
<feature type="non-terminal residue" evidence="6">
    <location>
        <position position="481"/>
    </location>
</feature>
<comment type="caution">
    <text evidence="6">The sequence shown here is derived from an EMBL/GenBank/DDBJ whole genome shotgun (WGS) entry which is preliminary data.</text>
</comment>
<feature type="domain" description="Ubiquitin-like protease family profile" evidence="5">
    <location>
        <begin position="1"/>
        <end position="219"/>
    </location>
</feature>
<evidence type="ECO:0000256" key="2">
    <source>
        <dbReference type="ARBA" id="ARBA00022670"/>
    </source>
</evidence>
<dbReference type="GO" id="GO:0019783">
    <property type="term" value="F:ubiquitin-like protein peptidase activity"/>
    <property type="evidence" value="ECO:0007669"/>
    <property type="project" value="UniProtKB-ARBA"/>
</dbReference>
<keyword evidence="2" id="KW-0645">Protease</keyword>
<dbReference type="InterPro" id="IPR038765">
    <property type="entry name" value="Papain-like_cys_pep_sf"/>
</dbReference>
<evidence type="ECO:0000313" key="7">
    <source>
        <dbReference type="Proteomes" id="UP000286045"/>
    </source>
</evidence>
<feature type="compositionally biased region" description="Pro residues" evidence="4">
    <location>
        <begin position="464"/>
        <end position="481"/>
    </location>
</feature>
<evidence type="ECO:0000256" key="1">
    <source>
        <dbReference type="ARBA" id="ARBA00005234"/>
    </source>
</evidence>
<dbReference type="AlphaFoldDB" id="A0A439CM80"/>
<name>A0A439CM80_9PEZI</name>